<comment type="subcellular location">
    <subcellularLocation>
        <location evidence="1">Nucleus</location>
        <location evidence="1">Nuclear pore complex</location>
    </subcellularLocation>
</comment>
<keyword evidence="17" id="KW-1185">Reference proteome</keyword>
<feature type="region of interest" description="Disordered" evidence="14">
    <location>
        <begin position="881"/>
        <end position="922"/>
    </location>
</feature>
<dbReference type="PANTHER" id="PTHR23193:SF21">
    <property type="entry name" value="NUCLEAR PORE COMPLEX PROTEIN NUP214"/>
    <property type="match status" value="1"/>
</dbReference>
<dbReference type="Pfam" id="PF16755">
    <property type="entry name" value="Beta-prop_NUP159_NUP214"/>
    <property type="match status" value="1"/>
</dbReference>
<comment type="function">
    <text evidence="9">Part of the nuclear pore complex. Has a critical role in nucleocytoplasmic transport. May serve as a docking site in the receptor-mediated import of substrates across the nuclear pore complex.</text>
</comment>
<accession>A0A3B3Q3F7</accession>
<dbReference type="GO" id="GO:0008139">
    <property type="term" value="F:nuclear localization sequence binding"/>
    <property type="evidence" value="ECO:0007669"/>
    <property type="project" value="TreeGrafter"/>
</dbReference>
<evidence type="ECO:0000256" key="8">
    <source>
        <dbReference type="ARBA" id="ARBA00023242"/>
    </source>
</evidence>
<dbReference type="Gene3D" id="2.130.10.10">
    <property type="entry name" value="YVTN repeat-like/Quinoprotein amine dehydrogenase"/>
    <property type="match status" value="1"/>
</dbReference>
<evidence type="ECO:0000256" key="7">
    <source>
        <dbReference type="ARBA" id="ARBA00023132"/>
    </source>
</evidence>
<evidence type="ECO:0000256" key="9">
    <source>
        <dbReference type="ARBA" id="ARBA00055090"/>
    </source>
</evidence>
<feature type="region of interest" description="Disordered" evidence="14">
    <location>
        <begin position="937"/>
        <end position="973"/>
    </location>
</feature>
<keyword evidence="5" id="KW-0653">Protein transport</keyword>
<evidence type="ECO:0000313" key="16">
    <source>
        <dbReference type="Ensembl" id="ENSPKIP00000000145.1"/>
    </source>
</evidence>
<feature type="domain" description="Nucleoporin Nup159/Nup146 N-terminal" evidence="15">
    <location>
        <begin position="34"/>
        <end position="394"/>
    </location>
</feature>
<sequence>MSDDPDSVPERDMKYFQFRQMKKIRVFDSPVDLPKERSSLLAVSNKFGLTFVGQDRTLKVFLTRNILAANKVEGNPNEIVKSLKVTVELPMHNLALSSDELTLAVCGMSDESGLLLSFYDVRTLFNEARPEKLPFASFAPVTDSGALVQDLKWNPVQASVLAACLSDGSMMVLDVTDKITVQAKLPASVGITCVCWSPKGKQVAAGKLNATVIQYTPSLQEKKVIPCPNFYSSDNPVKVLDILWLSTYVFAVVYAAADGSLETPPELVVVSLPKKDEKREERYLNFNDLVYGACTERQHHYFLSHIEDWDIVLAASAGSIEVSIIAKQEDKTNWELWLLEDASRAELPVTLNNDDTLPVGVAIDYTSQDEIRISDDCVLPPAPTLMLLSTDGVLCPFSLVNQNRDVKQLSVAPVALSLEGERLPGPGQCRPVRFLQIHPPQWSASVTRASTMVTTAAMIPMATPAPRTTPLTSAFGSAPIPTLAPSASSQTAASSSSSSSGFSFALPSLSTGPSFFSIPTTTTVTMGTGGFGTTGMTTAANAAFSFPAATKPPSEMTMAPTSTAQRLPASSPATSFKPPPEPATPGVKVNLNGRNTPPRRFLTMDTPGPAPQVAREFSVTSTPKPAFSTPLNQSTPVTLAVKAAEKQLQQRKESDPVMAGILEEIAHFQKELDELKARAGKADFHVGSPEQMKELRREAEDLHVFALEIKETTESLHGDIGSLKTTLLEGFAGVEEGKTQRELSKDSRYLQLLYKKPLDPRREEQLKEIRRLYQYVKFSVDDVSDMLDLEWERHLENKKKQKHLIVPGREALFTTLANNLDIINQQQRKLDSLVKDLQALRLYNKTASSNWSMPRPAPPSQQGLDSELESLRDTLLKARLESPPKATSESQVKMSPAKQHQLRNFLSKRQTPPVRSTAPANLSRSAFLSPNYYEGLDDGSSTSSLSQALDPEDSRPLEEEVSAVPPALATARHPAVVRTSSVQPGFGIQGPPFGKAPAGFSSIVGNKINLGGADSTAFATKTVKHGAPPTEKTTPVTVPPQQAAATAALRRQMANQKPGICMEVILWSLSSFSSPV</sequence>
<dbReference type="FunFam" id="2.130.10.10:FF:000142">
    <property type="entry name" value="Nuclear pore complex protein Nup214"/>
    <property type="match status" value="1"/>
</dbReference>
<protein>
    <recommendedName>
        <fullName evidence="11">Nuclear pore complex protein Nup214</fullName>
    </recommendedName>
    <alternativeName>
        <fullName evidence="13">214 kDa nucleoporin</fullName>
    </alternativeName>
    <alternativeName>
        <fullName evidence="12">Nucleoporin Nup214</fullName>
    </alternativeName>
</protein>
<evidence type="ECO:0000256" key="6">
    <source>
        <dbReference type="ARBA" id="ARBA00023010"/>
    </source>
</evidence>
<keyword evidence="3" id="KW-0677">Repeat</keyword>
<reference evidence="16" key="2">
    <citation type="submission" date="2025-09" db="UniProtKB">
        <authorList>
            <consortium name="Ensembl"/>
        </authorList>
    </citation>
    <scope>IDENTIFICATION</scope>
</reference>
<dbReference type="InterPro" id="IPR026054">
    <property type="entry name" value="Nucleoporin"/>
</dbReference>
<evidence type="ECO:0000256" key="14">
    <source>
        <dbReference type="SAM" id="MobiDB-lite"/>
    </source>
</evidence>
<keyword evidence="6" id="KW-0811">Translocation</keyword>
<keyword evidence="7" id="KW-0906">Nuclear pore complex</keyword>
<keyword evidence="2" id="KW-0813">Transport</keyword>
<keyword evidence="8" id="KW-0539">Nucleus</keyword>
<evidence type="ECO:0000256" key="12">
    <source>
        <dbReference type="ARBA" id="ARBA00077390"/>
    </source>
</evidence>
<dbReference type="PANTHER" id="PTHR23193">
    <property type="entry name" value="NUCLEAR PORE COMPLEX PROTEIN NUP"/>
    <property type="match status" value="1"/>
</dbReference>
<dbReference type="GO" id="GO:0017056">
    <property type="term" value="F:structural constituent of nuclear pore"/>
    <property type="evidence" value="ECO:0007669"/>
    <property type="project" value="TreeGrafter"/>
</dbReference>
<dbReference type="Ensembl" id="ENSPKIT00000024028.1">
    <property type="protein sequence ID" value="ENSPKIP00000000145.1"/>
    <property type="gene ID" value="ENSPKIG00000018901.1"/>
</dbReference>
<dbReference type="STRING" id="1676925.ENSPKIP00000000145"/>
<proteinExistence type="predicted"/>
<evidence type="ECO:0000259" key="15">
    <source>
        <dbReference type="Pfam" id="PF16755"/>
    </source>
</evidence>
<dbReference type="SUPFAM" id="SSF117289">
    <property type="entry name" value="Nucleoporin domain"/>
    <property type="match status" value="1"/>
</dbReference>
<organism evidence="16 17">
    <name type="scientific">Paramormyrops kingsleyae</name>
    <dbReference type="NCBI Taxonomy" id="1676925"/>
    <lineage>
        <taxon>Eukaryota</taxon>
        <taxon>Metazoa</taxon>
        <taxon>Chordata</taxon>
        <taxon>Craniata</taxon>
        <taxon>Vertebrata</taxon>
        <taxon>Euteleostomi</taxon>
        <taxon>Actinopterygii</taxon>
        <taxon>Neopterygii</taxon>
        <taxon>Teleostei</taxon>
        <taxon>Osteoglossocephala</taxon>
        <taxon>Osteoglossomorpha</taxon>
        <taxon>Osteoglossiformes</taxon>
        <taxon>Mormyridae</taxon>
        <taxon>Paramormyrops</taxon>
    </lineage>
</organism>
<evidence type="ECO:0000256" key="3">
    <source>
        <dbReference type="ARBA" id="ARBA00022737"/>
    </source>
</evidence>
<evidence type="ECO:0000256" key="2">
    <source>
        <dbReference type="ARBA" id="ARBA00022448"/>
    </source>
</evidence>
<dbReference type="GeneTree" id="ENSGT00940000165854"/>
<keyword evidence="4" id="KW-0509">mRNA transport</keyword>
<dbReference type="GO" id="GO:0006406">
    <property type="term" value="P:mRNA export from nucleus"/>
    <property type="evidence" value="ECO:0007669"/>
    <property type="project" value="UniProtKB-ARBA"/>
</dbReference>
<feature type="region of interest" description="Disordered" evidence="14">
    <location>
        <begin position="565"/>
        <end position="592"/>
    </location>
</feature>
<evidence type="ECO:0000256" key="11">
    <source>
        <dbReference type="ARBA" id="ARBA00068360"/>
    </source>
</evidence>
<dbReference type="AlphaFoldDB" id="A0A3B3Q3F7"/>
<evidence type="ECO:0000256" key="5">
    <source>
        <dbReference type="ARBA" id="ARBA00022927"/>
    </source>
</evidence>
<dbReference type="GO" id="GO:0006606">
    <property type="term" value="P:protein import into nucleus"/>
    <property type="evidence" value="ECO:0007669"/>
    <property type="project" value="TreeGrafter"/>
</dbReference>
<evidence type="ECO:0000256" key="13">
    <source>
        <dbReference type="ARBA" id="ARBA00083901"/>
    </source>
</evidence>
<feature type="compositionally biased region" description="Polar residues" evidence="14">
    <location>
        <begin position="902"/>
        <end position="922"/>
    </location>
</feature>
<evidence type="ECO:0000256" key="4">
    <source>
        <dbReference type="ARBA" id="ARBA00022816"/>
    </source>
</evidence>
<evidence type="ECO:0000256" key="10">
    <source>
        <dbReference type="ARBA" id="ARBA00063892"/>
    </source>
</evidence>
<comment type="subunit">
    <text evidence="10">Homodimer. Part of the nuclear pore complex (NPC). Interacts with NUP88. Interacts with ZFP36; this interaction increases upon lipopolysaccharide (LPS) stimulation. Interacts with DDX19. Interacts with XPO1. Interacts with XPO5.</text>
</comment>
<name>A0A3B3Q3F7_9TELE</name>
<dbReference type="GO" id="GO:0005643">
    <property type="term" value="C:nuclear pore"/>
    <property type="evidence" value="ECO:0007669"/>
    <property type="project" value="UniProtKB-SubCell"/>
</dbReference>
<dbReference type="InterPro" id="IPR039462">
    <property type="entry name" value="Nup159/Nup146_N"/>
</dbReference>
<evidence type="ECO:0000256" key="1">
    <source>
        <dbReference type="ARBA" id="ARBA00004567"/>
    </source>
</evidence>
<dbReference type="InterPro" id="IPR015943">
    <property type="entry name" value="WD40/YVTN_repeat-like_dom_sf"/>
</dbReference>
<reference evidence="16" key="1">
    <citation type="submission" date="2025-08" db="UniProtKB">
        <authorList>
            <consortium name="Ensembl"/>
        </authorList>
    </citation>
    <scope>IDENTIFICATION</scope>
</reference>
<evidence type="ECO:0000313" key="17">
    <source>
        <dbReference type="Proteomes" id="UP000261540"/>
    </source>
</evidence>
<dbReference type="Proteomes" id="UP000261540">
    <property type="component" value="Unplaced"/>
</dbReference>